<evidence type="ECO:0000313" key="2">
    <source>
        <dbReference type="EnsemblPlants" id="TuG1812G0300003401.01.T01.cds375207"/>
    </source>
</evidence>
<sequence length="98" mass="10642">MRARIRRSTGSRRVADGRRFLFAVTVAPCRSHSWPWRPGFTSNLGASPPPTRLAPHPTPSNEEEQPVPPPPSSPTTPSSGPSLLLLLLLSSVHGFPKQ</sequence>
<name>A0A8R7PVM6_TRIUA</name>
<proteinExistence type="predicted"/>
<keyword evidence="3" id="KW-1185">Reference proteome</keyword>
<evidence type="ECO:0000313" key="3">
    <source>
        <dbReference type="Proteomes" id="UP000015106"/>
    </source>
</evidence>
<reference evidence="2" key="3">
    <citation type="submission" date="2022-06" db="UniProtKB">
        <authorList>
            <consortium name="EnsemblPlants"/>
        </authorList>
    </citation>
    <scope>IDENTIFICATION</scope>
</reference>
<dbReference type="EnsemblPlants" id="TuG1812G0300003401.01.T01">
    <property type="protein sequence ID" value="TuG1812G0300003401.01.T01.cds375207"/>
    <property type="gene ID" value="TuG1812G0300003401.01"/>
</dbReference>
<organism evidence="2 3">
    <name type="scientific">Triticum urartu</name>
    <name type="common">Red wild einkorn</name>
    <name type="synonym">Crithodium urartu</name>
    <dbReference type="NCBI Taxonomy" id="4572"/>
    <lineage>
        <taxon>Eukaryota</taxon>
        <taxon>Viridiplantae</taxon>
        <taxon>Streptophyta</taxon>
        <taxon>Embryophyta</taxon>
        <taxon>Tracheophyta</taxon>
        <taxon>Spermatophyta</taxon>
        <taxon>Magnoliopsida</taxon>
        <taxon>Liliopsida</taxon>
        <taxon>Poales</taxon>
        <taxon>Poaceae</taxon>
        <taxon>BOP clade</taxon>
        <taxon>Pooideae</taxon>
        <taxon>Triticodae</taxon>
        <taxon>Triticeae</taxon>
        <taxon>Triticinae</taxon>
        <taxon>Triticum</taxon>
    </lineage>
</organism>
<reference evidence="3" key="1">
    <citation type="journal article" date="2013" name="Nature">
        <title>Draft genome of the wheat A-genome progenitor Triticum urartu.</title>
        <authorList>
            <person name="Ling H.Q."/>
            <person name="Zhao S."/>
            <person name="Liu D."/>
            <person name="Wang J."/>
            <person name="Sun H."/>
            <person name="Zhang C."/>
            <person name="Fan H."/>
            <person name="Li D."/>
            <person name="Dong L."/>
            <person name="Tao Y."/>
            <person name="Gao C."/>
            <person name="Wu H."/>
            <person name="Li Y."/>
            <person name="Cui Y."/>
            <person name="Guo X."/>
            <person name="Zheng S."/>
            <person name="Wang B."/>
            <person name="Yu K."/>
            <person name="Liang Q."/>
            <person name="Yang W."/>
            <person name="Lou X."/>
            <person name="Chen J."/>
            <person name="Feng M."/>
            <person name="Jian J."/>
            <person name="Zhang X."/>
            <person name="Luo G."/>
            <person name="Jiang Y."/>
            <person name="Liu J."/>
            <person name="Wang Z."/>
            <person name="Sha Y."/>
            <person name="Zhang B."/>
            <person name="Wu H."/>
            <person name="Tang D."/>
            <person name="Shen Q."/>
            <person name="Xue P."/>
            <person name="Zou S."/>
            <person name="Wang X."/>
            <person name="Liu X."/>
            <person name="Wang F."/>
            <person name="Yang Y."/>
            <person name="An X."/>
            <person name="Dong Z."/>
            <person name="Zhang K."/>
            <person name="Zhang X."/>
            <person name="Luo M.C."/>
            <person name="Dvorak J."/>
            <person name="Tong Y."/>
            <person name="Wang J."/>
            <person name="Yang H."/>
            <person name="Li Z."/>
            <person name="Wang D."/>
            <person name="Zhang A."/>
            <person name="Wang J."/>
        </authorList>
    </citation>
    <scope>NUCLEOTIDE SEQUENCE</scope>
    <source>
        <strain evidence="3">cv. G1812</strain>
    </source>
</reference>
<dbReference type="Gramene" id="TuG1812G0300003401.01.T01">
    <property type="protein sequence ID" value="TuG1812G0300003401.01.T01.cds375207"/>
    <property type="gene ID" value="TuG1812G0300003401.01"/>
</dbReference>
<dbReference type="Proteomes" id="UP000015106">
    <property type="component" value="Chromosome 3"/>
</dbReference>
<feature type="region of interest" description="Disordered" evidence="1">
    <location>
        <begin position="31"/>
        <end position="81"/>
    </location>
</feature>
<evidence type="ECO:0000256" key="1">
    <source>
        <dbReference type="SAM" id="MobiDB-lite"/>
    </source>
</evidence>
<protein>
    <submittedName>
        <fullName evidence="2">Uncharacterized protein</fullName>
    </submittedName>
</protein>
<reference evidence="2" key="2">
    <citation type="submission" date="2018-03" db="EMBL/GenBank/DDBJ databases">
        <title>The Triticum urartu genome reveals the dynamic nature of wheat genome evolution.</title>
        <authorList>
            <person name="Ling H."/>
            <person name="Ma B."/>
            <person name="Shi X."/>
            <person name="Liu H."/>
            <person name="Dong L."/>
            <person name="Sun H."/>
            <person name="Cao Y."/>
            <person name="Gao Q."/>
            <person name="Zheng S."/>
            <person name="Li Y."/>
            <person name="Yu Y."/>
            <person name="Du H."/>
            <person name="Qi M."/>
            <person name="Li Y."/>
            <person name="Yu H."/>
            <person name="Cui Y."/>
            <person name="Wang N."/>
            <person name="Chen C."/>
            <person name="Wu H."/>
            <person name="Zhao Y."/>
            <person name="Zhang J."/>
            <person name="Li Y."/>
            <person name="Zhou W."/>
            <person name="Zhang B."/>
            <person name="Hu W."/>
            <person name="Eijk M."/>
            <person name="Tang J."/>
            <person name="Witsenboer H."/>
            <person name="Zhao S."/>
            <person name="Li Z."/>
            <person name="Zhang A."/>
            <person name="Wang D."/>
            <person name="Liang C."/>
        </authorList>
    </citation>
    <scope>NUCLEOTIDE SEQUENCE [LARGE SCALE GENOMIC DNA]</scope>
    <source>
        <strain evidence="2">cv. G1812</strain>
    </source>
</reference>
<dbReference type="AlphaFoldDB" id="A0A8R7PVM6"/>
<feature type="compositionally biased region" description="Pro residues" evidence="1">
    <location>
        <begin position="47"/>
        <end position="58"/>
    </location>
</feature>
<accession>A0A8R7PVM6</accession>